<reference evidence="2" key="1">
    <citation type="submission" date="2022-10" db="EMBL/GenBank/DDBJ databases">
        <authorList>
            <person name="Koch H."/>
        </authorList>
    </citation>
    <scope>NUCLEOTIDE SEQUENCE</scope>
    <source>
        <strain evidence="2">DNF</strain>
    </source>
</reference>
<accession>A0AA86MYD0</accession>
<protein>
    <recommendedName>
        <fullName evidence="1">PilZ domain-containing protein</fullName>
    </recommendedName>
</protein>
<dbReference type="InterPro" id="IPR009875">
    <property type="entry name" value="PilZ_domain"/>
</dbReference>
<dbReference type="RefSeq" id="WP_289268134.1">
    <property type="nucleotide sequence ID" value="NZ_OX365700.1"/>
</dbReference>
<name>A0AA86MYD0_9BACT</name>
<dbReference type="EMBL" id="OX365700">
    <property type="protein sequence ID" value="CAI4031186.1"/>
    <property type="molecule type" value="Genomic_DNA"/>
</dbReference>
<dbReference type="KEGG" id="nti:DNFV4_01614"/>
<proteinExistence type="predicted"/>
<keyword evidence="3" id="KW-1185">Reference proteome</keyword>
<dbReference type="Gene3D" id="2.40.10.220">
    <property type="entry name" value="predicted glycosyltransferase like domains"/>
    <property type="match status" value="1"/>
</dbReference>
<sequence>MRPRSHHRVSLRYPVRFCGDDVAGKGRLVDLSGPGCAVRSEVTPAVGTYLSLQIECPGGEDPIAIALARVRWVKARTFGVEFLKYARSAKERLSGIRRLRNHAGSSGHDIAWSG</sequence>
<feature type="domain" description="PilZ" evidence="1">
    <location>
        <begin position="4"/>
        <end position="93"/>
    </location>
</feature>
<dbReference type="GO" id="GO:0035438">
    <property type="term" value="F:cyclic-di-GMP binding"/>
    <property type="evidence" value="ECO:0007669"/>
    <property type="project" value="InterPro"/>
</dbReference>
<organism evidence="2 3">
    <name type="scientific">Nitrospira tepida</name>
    <dbReference type="NCBI Taxonomy" id="2973512"/>
    <lineage>
        <taxon>Bacteria</taxon>
        <taxon>Pseudomonadati</taxon>
        <taxon>Nitrospirota</taxon>
        <taxon>Nitrospiria</taxon>
        <taxon>Nitrospirales</taxon>
        <taxon>Nitrospiraceae</taxon>
        <taxon>Nitrospira</taxon>
    </lineage>
</organism>
<dbReference type="AlphaFoldDB" id="A0AA86MYD0"/>
<dbReference type="Pfam" id="PF07238">
    <property type="entry name" value="PilZ"/>
    <property type="match status" value="1"/>
</dbReference>
<evidence type="ECO:0000313" key="3">
    <source>
        <dbReference type="Proteomes" id="UP001179121"/>
    </source>
</evidence>
<evidence type="ECO:0000313" key="2">
    <source>
        <dbReference type="EMBL" id="CAI4031186.1"/>
    </source>
</evidence>
<gene>
    <name evidence="2" type="ORF">DNFV4_01614</name>
</gene>
<dbReference type="SUPFAM" id="SSF141371">
    <property type="entry name" value="PilZ domain-like"/>
    <property type="match status" value="1"/>
</dbReference>
<evidence type="ECO:0000259" key="1">
    <source>
        <dbReference type="Pfam" id="PF07238"/>
    </source>
</evidence>
<dbReference type="Proteomes" id="UP001179121">
    <property type="component" value="Chromosome"/>
</dbReference>